<dbReference type="EMBL" id="GGEC01058327">
    <property type="protein sequence ID" value="MBX38811.1"/>
    <property type="molecule type" value="Transcribed_RNA"/>
</dbReference>
<sequence length="20" mass="2246">MYGRYANEGGKEEKKGSSVR</sequence>
<reference evidence="2" key="1">
    <citation type="submission" date="2018-02" db="EMBL/GenBank/DDBJ databases">
        <title>Rhizophora mucronata_Transcriptome.</title>
        <authorList>
            <person name="Meera S.P."/>
            <person name="Sreeshan A."/>
            <person name="Augustine A."/>
        </authorList>
    </citation>
    <scope>NUCLEOTIDE SEQUENCE</scope>
    <source>
        <tissue evidence="2">Leaf</tissue>
    </source>
</reference>
<dbReference type="AlphaFoldDB" id="A0A2P2N8J6"/>
<evidence type="ECO:0000256" key="1">
    <source>
        <dbReference type="SAM" id="MobiDB-lite"/>
    </source>
</evidence>
<accession>A0A2P2N8J6</accession>
<proteinExistence type="predicted"/>
<name>A0A2P2N8J6_RHIMU</name>
<feature type="compositionally biased region" description="Basic and acidic residues" evidence="1">
    <location>
        <begin position="9"/>
        <end position="20"/>
    </location>
</feature>
<evidence type="ECO:0000313" key="2">
    <source>
        <dbReference type="EMBL" id="MBX38811.1"/>
    </source>
</evidence>
<protein>
    <submittedName>
        <fullName evidence="2">Uncharacterized protein</fullName>
    </submittedName>
</protein>
<feature type="region of interest" description="Disordered" evidence="1">
    <location>
        <begin position="1"/>
        <end position="20"/>
    </location>
</feature>
<organism evidence="2">
    <name type="scientific">Rhizophora mucronata</name>
    <name type="common">Asiatic mangrove</name>
    <dbReference type="NCBI Taxonomy" id="61149"/>
    <lineage>
        <taxon>Eukaryota</taxon>
        <taxon>Viridiplantae</taxon>
        <taxon>Streptophyta</taxon>
        <taxon>Embryophyta</taxon>
        <taxon>Tracheophyta</taxon>
        <taxon>Spermatophyta</taxon>
        <taxon>Magnoliopsida</taxon>
        <taxon>eudicotyledons</taxon>
        <taxon>Gunneridae</taxon>
        <taxon>Pentapetalae</taxon>
        <taxon>rosids</taxon>
        <taxon>fabids</taxon>
        <taxon>Malpighiales</taxon>
        <taxon>Rhizophoraceae</taxon>
        <taxon>Rhizophora</taxon>
    </lineage>
</organism>